<gene>
    <name evidence="8" type="ordered locus">DSY1551</name>
</gene>
<evidence type="ECO:0000313" key="8">
    <source>
        <dbReference type="EMBL" id="BAE83340.1"/>
    </source>
</evidence>
<dbReference type="InterPro" id="IPR034457">
    <property type="entry name" value="Organic_radical-activating"/>
</dbReference>
<keyword evidence="5 6" id="KW-0411">Iron-sulfur</keyword>
<dbReference type="InterPro" id="IPR007197">
    <property type="entry name" value="rSAM"/>
</dbReference>
<evidence type="ECO:0000256" key="5">
    <source>
        <dbReference type="ARBA" id="ARBA00023014"/>
    </source>
</evidence>
<dbReference type="SMART" id="SM00729">
    <property type="entry name" value="Elp3"/>
    <property type="match status" value="1"/>
</dbReference>
<evidence type="ECO:0000313" key="9">
    <source>
        <dbReference type="Proteomes" id="UP000001946"/>
    </source>
</evidence>
<name>Q24XA2_DESHY</name>
<dbReference type="GO" id="GO:0051539">
    <property type="term" value="F:4 iron, 4 sulfur cluster binding"/>
    <property type="evidence" value="ECO:0007669"/>
    <property type="project" value="UniProtKB-KW"/>
</dbReference>
<organism evidence="8 9">
    <name type="scientific">Desulfitobacterium hafniense (strain Y51)</name>
    <dbReference type="NCBI Taxonomy" id="138119"/>
    <lineage>
        <taxon>Bacteria</taxon>
        <taxon>Bacillati</taxon>
        <taxon>Bacillota</taxon>
        <taxon>Clostridia</taxon>
        <taxon>Eubacteriales</taxon>
        <taxon>Desulfitobacteriaceae</taxon>
        <taxon>Desulfitobacterium</taxon>
    </lineage>
</organism>
<keyword evidence="4 6" id="KW-0408">Iron</keyword>
<feature type="binding site" evidence="6">
    <location>
        <position position="81"/>
    </location>
    <ligand>
        <name>[4Fe-4S] cluster</name>
        <dbReference type="ChEBI" id="CHEBI:49883"/>
        <note>4Fe-4S-S-AdoMet</note>
    </ligand>
</feature>
<dbReference type="PANTHER" id="PTHR30352:SF5">
    <property type="entry name" value="PYRUVATE FORMATE-LYASE 1-ACTIVATING ENZYME"/>
    <property type="match status" value="1"/>
</dbReference>
<dbReference type="InterPro" id="IPR013785">
    <property type="entry name" value="Aldolase_TIM"/>
</dbReference>
<dbReference type="InterPro" id="IPR027596">
    <property type="entry name" value="AmmeMemoSam_rS"/>
</dbReference>
<dbReference type="Gene3D" id="3.20.20.70">
    <property type="entry name" value="Aldolase class I"/>
    <property type="match status" value="1"/>
</dbReference>
<dbReference type="SUPFAM" id="SSF102114">
    <property type="entry name" value="Radical SAM enzymes"/>
    <property type="match status" value="1"/>
</dbReference>
<dbReference type="EMBL" id="AP008230">
    <property type="protein sequence ID" value="BAE83340.1"/>
    <property type="molecule type" value="Genomic_DNA"/>
</dbReference>
<dbReference type="SFLD" id="SFLDG01101">
    <property type="entry name" value="Uncharacterised_Radical_SAM_Su"/>
    <property type="match status" value="1"/>
</dbReference>
<dbReference type="CDD" id="cd01335">
    <property type="entry name" value="Radical_SAM"/>
    <property type="match status" value="1"/>
</dbReference>
<dbReference type="PANTHER" id="PTHR30352">
    <property type="entry name" value="PYRUVATE FORMATE-LYASE-ACTIVATING ENZYME"/>
    <property type="match status" value="1"/>
</dbReference>
<feature type="domain" description="Radical SAM core" evidence="7">
    <location>
        <begin position="66"/>
        <end position="287"/>
    </location>
</feature>
<dbReference type="InterPro" id="IPR006638">
    <property type="entry name" value="Elp3/MiaA/NifB-like_rSAM"/>
</dbReference>
<dbReference type="SFLD" id="SFLDS00029">
    <property type="entry name" value="Radical_SAM"/>
    <property type="match status" value="1"/>
</dbReference>
<reference evidence="8 9" key="1">
    <citation type="journal article" date="2006" name="J. Bacteriol.">
        <title>Complete genome sequence of the dehalorespiring bacterium Desulfitobacterium hafniense Y51 and comparison with Dehalococcoides ethenogenes 195.</title>
        <authorList>
            <person name="Nonaka H."/>
            <person name="Keresztes G."/>
            <person name="Shinoda Y."/>
            <person name="Ikenaga Y."/>
            <person name="Abe M."/>
            <person name="Naito K."/>
            <person name="Inatomi K."/>
            <person name="Furukawa K."/>
            <person name="Inui M."/>
            <person name="Yukawa H."/>
        </authorList>
    </citation>
    <scope>NUCLEOTIDE SEQUENCE [LARGE SCALE GENOMIC DNA]</scope>
    <source>
        <strain evidence="8 9">Y51</strain>
    </source>
</reference>
<dbReference type="KEGG" id="dsy:DSY1551"/>
<evidence type="ECO:0000256" key="6">
    <source>
        <dbReference type="PIRSR" id="PIRSR004869-50"/>
    </source>
</evidence>
<evidence type="ECO:0000256" key="4">
    <source>
        <dbReference type="ARBA" id="ARBA00023004"/>
    </source>
</evidence>
<keyword evidence="2 6" id="KW-0949">S-adenosyl-L-methionine</keyword>
<accession>Q24XA2</accession>
<dbReference type="Proteomes" id="UP000001946">
    <property type="component" value="Chromosome"/>
</dbReference>
<dbReference type="STRING" id="138119.DSY1551"/>
<dbReference type="InterPro" id="IPR016431">
    <property type="entry name" value="Pyrv-formate_lyase-activ_prd"/>
</dbReference>
<keyword evidence="8" id="KW-0456">Lyase</keyword>
<dbReference type="PIRSF" id="PIRSF004869">
    <property type="entry name" value="PflX_prd"/>
    <property type="match status" value="1"/>
</dbReference>
<dbReference type="InterPro" id="IPR058240">
    <property type="entry name" value="rSAM_sf"/>
</dbReference>
<evidence type="ECO:0000256" key="2">
    <source>
        <dbReference type="ARBA" id="ARBA00022691"/>
    </source>
</evidence>
<proteinExistence type="predicted"/>
<dbReference type="eggNOG" id="COG1180">
    <property type="taxonomic scope" value="Bacteria"/>
</dbReference>
<dbReference type="NCBIfam" id="TIGR04337">
    <property type="entry name" value="AmmeMemoSam_rS"/>
    <property type="match status" value="1"/>
</dbReference>
<dbReference type="HOGENOM" id="CLU_044176_1_1_9"/>
<evidence type="ECO:0000259" key="7">
    <source>
        <dbReference type="PROSITE" id="PS51918"/>
    </source>
</evidence>
<dbReference type="RefSeq" id="WP_011459758.1">
    <property type="nucleotide sequence ID" value="NC_007907.1"/>
</dbReference>
<sequence length="322" mass="36580">MIWRYRSSMEEKTASCLLCPQHCRLRSGQTGRCHVRGNQGNGVEPLNYGEAASWHLDPIEKKPLFHFYPGSRIFSVGGFGCNLNCTFCQNYEISQSRQKGLRVTPEELARQARGSLGLCFTYSEPTTWFEMIRDTAPLVRQNGGKVVLVSNGTIASRYIEELIPFLDAVNIDIKAFTEEFYQKFCGGRLSWVLDTVERLAGRVHLEITTLVIPDANDDPREIRELGRWLRQLDTPLAWHLSRFFPAYQLNTPPTDPQQLRKLWELAREEVEYVYLGNIAGGGTTFCPQCGQKVILRENYEIRNLLHNGKCPACGRGIFGVGL</sequence>
<keyword evidence="3 6" id="KW-0479">Metal-binding</keyword>
<evidence type="ECO:0000256" key="3">
    <source>
        <dbReference type="ARBA" id="ARBA00022723"/>
    </source>
</evidence>
<keyword evidence="1" id="KW-0004">4Fe-4S</keyword>
<keyword evidence="9" id="KW-1185">Reference proteome</keyword>
<dbReference type="Pfam" id="PF04055">
    <property type="entry name" value="Radical_SAM"/>
    <property type="match status" value="1"/>
</dbReference>
<dbReference type="AlphaFoldDB" id="Q24XA2"/>
<comment type="cofactor">
    <cofactor evidence="6">
        <name>[4Fe-4S] cluster</name>
        <dbReference type="ChEBI" id="CHEBI:49883"/>
    </cofactor>
    <text evidence="6">Binds 1 [4Fe-4S] cluster. The cluster is coordinated with 3 cysteines and an exchangeable S-adenosyl-L-methionine.</text>
</comment>
<feature type="binding site" evidence="6">
    <location>
        <position position="88"/>
    </location>
    <ligand>
        <name>[4Fe-4S] cluster</name>
        <dbReference type="ChEBI" id="CHEBI:49883"/>
        <note>4Fe-4S-S-AdoMet</note>
    </ligand>
</feature>
<evidence type="ECO:0000256" key="1">
    <source>
        <dbReference type="ARBA" id="ARBA00022485"/>
    </source>
</evidence>
<keyword evidence="8" id="KW-0670">Pyruvate</keyword>
<protein>
    <submittedName>
        <fullName evidence="8">Putative pyruvate-formate lyase-activating enzyme</fullName>
    </submittedName>
</protein>
<dbReference type="PROSITE" id="PS51918">
    <property type="entry name" value="RADICAL_SAM"/>
    <property type="match status" value="1"/>
</dbReference>
<dbReference type="GO" id="GO:0046872">
    <property type="term" value="F:metal ion binding"/>
    <property type="evidence" value="ECO:0007669"/>
    <property type="project" value="UniProtKB-KW"/>
</dbReference>
<dbReference type="GO" id="GO:0016829">
    <property type="term" value="F:lyase activity"/>
    <property type="evidence" value="ECO:0007669"/>
    <property type="project" value="UniProtKB-KW"/>
</dbReference>
<feature type="binding site" evidence="6">
    <location>
        <position position="85"/>
    </location>
    <ligand>
        <name>[4Fe-4S] cluster</name>
        <dbReference type="ChEBI" id="CHEBI:49883"/>
        <note>4Fe-4S-S-AdoMet</note>
    </ligand>
</feature>